<dbReference type="GO" id="GO:0016491">
    <property type="term" value="F:oxidoreductase activity"/>
    <property type="evidence" value="ECO:0007669"/>
    <property type="project" value="InterPro"/>
</dbReference>
<organism evidence="5 6">
    <name type="scientific">Gossypium lobatum</name>
    <dbReference type="NCBI Taxonomy" id="34289"/>
    <lineage>
        <taxon>Eukaryota</taxon>
        <taxon>Viridiplantae</taxon>
        <taxon>Streptophyta</taxon>
        <taxon>Embryophyta</taxon>
        <taxon>Tracheophyta</taxon>
        <taxon>Spermatophyta</taxon>
        <taxon>Magnoliopsida</taxon>
        <taxon>eudicotyledons</taxon>
        <taxon>Gunneridae</taxon>
        <taxon>Pentapetalae</taxon>
        <taxon>rosids</taxon>
        <taxon>malvids</taxon>
        <taxon>Malvales</taxon>
        <taxon>Malvaceae</taxon>
        <taxon>Malvoideae</taxon>
        <taxon>Gossypium</taxon>
    </lineage>
</organism>
<gene>
    <name evidence="5" type="ORF">Golob_020445</name>
</gene>
<dbReference type="PANTHER" id="PTHR33563">
    <property type="match status" value="1"/>
</dbReference>
<dbReference type="Pfam" id="PF01959">
    <property type="entry name" value="DHQS"/>
    <property type="match status" value="1"/>
</dbReference>
<dbReference type="GO" id="GO:0008652">
    <property type="term" value="P:amino acid biosynthetic process"/>
    <property type="evidence" value="ECO:0007669"/>
    <property type="project" value="UniProtKB-KW"/>
</dbReference>
<dbReference type="AlphaFoldDB" id="A0A7J8LAD5"/>
<reference evidence="5 6" key="1">
    <citation type="journal article" date="2019" name="Genome Biol. Evol.">
        <title>Insights into the evolution of the New World diploid cottons (Gossypium, subgenus Houzingenia) based on genome sequencing.</title>
        <authorList>
            <person name="Grover C.E."/>
            <person name="Arick M.A. 2nd"/>
            <person name="Thrash A."/>
            <person name="Conover J.L."/>
            <person name="Sanders W.S."/>
            <person name="Peterson D.G."/>
            <person name="Frelichowski J.E."/>
            <person name="Scheffler J.A."/>
            <person name="Scheffler B.E."/>
            <person name="Wendel J.F."/>
        </authorList>
    </citation>
    <scope>NUCLEOTIDE SEQUENCE [LARGE SCALE GENOMIC DNA]</scope>
    <source>
        <strain evidence="5">157</strain>
        <tissue evidence="5">Leaf</tissue>
    </source>
</reference>
<dbReference type="InterPro" id="IPR002812">
    <property type="entry name" value="DHQS"/>
</dbReference>
<evidence type="ECO:0000256" key="1">
    <source>
        <dbReference type="ARBA" id="ARBA00022605"/>
    </source>
</evidence>
<dbReference type="PANTHER" id="PTHR33563:SF1">
    <property type="entry name" value="3-DEHYDROQUINATE SYNTHASE"/>
    <property type="match status" value="1"/>
</dbReference>
<feature type="domain" description="3-dehydroquinate synthase N-terminal" evidence="3">
    <location>
        <begin position="70"/>
        <end position="254"/>
    </location>
</feature>
<dbReference type="GO" id="GO:0003856">
    <property type="term" value="F:3-dehydroquinate synthase activity"/>
    <property type="evidence" value="ECO:0007669"/>
    <property type="project" value="InterPro"/>
</dbReference>
<evidence type="ECO:0008006" key="7">
    <source>
        <dbReference type="Google" id="ProtNLM"/>
    </source>
</evidence>
<dbReference type="PIRSF" id="PIRSF006655">
    <property type="entry name" value="DHQ_synth"/>
    <property type="match status" value="1"/>
</dbReference>
<evidence type="ECO:0000313" key="5">
    <source>
        <dbReference type="EMBL" id="MBA0549410.1"/>
    </source>
</evidence>
<dbReference type="EMBL" id="JABEZX010000001">
    <property type="protein sequence ID" value="MBA0549410.1"/>
    <property type="molecule type" value="Genomic_DNA"/>
</dbReference>
<dbReference type="GO" id="GO:0009073">
    <property type="term" value="P:aromatic amino acid family biosynthetic process"/>
    <property type="evidence" value="ECO:0007669"/>
    <property type="project" value="UniProtKB-KW"/>
</dbReference>
<dbReference type="Pfam" id="PF26558">
    <property type="entry name" value="DHQS_2nd"/>
    <property type="match status" value="1"/>
</dbReference>
<evidence type="ECO:0000313" key="6">
    <source>
        <dbReference type="Proteomes" id="UP000593572"/>
    </source>
</evidence>
<proteinExistence type="predicted"/>
<evidence type="ECO:0000256" key="2">
    <source>
        <dbReference type="ARBA" id="ARBA00023141"/>
    </source>
</evidence>
<evidence type="ECO:0000259" key="3">
    <source>
        <dbReference type="Pfam" id="PF01959"/>
    </source>
</evidence>
<keyword evidence="6" id="KW-1185">Reference proteome</keyword>
<comment type="caution">
    <text evidence="5">The sequence shown here is derived from an EMBL/GenBank/DDBJ whole genome shotgun (WGS) entry which is preliminary data.</text>
</comment>
<sequence length="452" mass="49774">MASLSSASVSLVRTPTHLPCFRSNHGKVQSLNRNSKTKTTHLSINSSLRMCSIAASDSPLSTSMYELSSKKVWIWTENSQVMTAAVERGWDTFIFSAQNQGLANEWSSKVKDLKIWFVSYYVTWTTDRNGQIFFVVEFTEIALIDPLFIKEGEIFDNAGERVATIFQVSTPSELKKLHPEAHHVGNVVIDLLDWQVIPAENIVAEFQSSKTTVFAVSKSPAEAQLFLEALEHGLGGVVLKVEDVKAVLDLKEYFNRRNEVHNRLSLTKATITQVHAVGMGDRVCVDLCSLMKPGEGLLVGSFARGLFLVHSECLESSYIASRPFRVNAGPVHAYVATPGGKTSYLSELKAGKGVMVVDQTGKMRTAIVGRVKIETRPLILVEAKIDANDQTVYSILLQTAETVALVCPHEGNRTQKTVIPVTSLKAGDEVLLRLQGGARHTGIEIKEFIVEN</sequence>
<feature type="domain" description="3-dehydroquinate synthase C-terminal" evidence="4">
    <location>
        <begin position="269"/>
        <end position="452"/>
    </location>
</feature>
<accession>A0A7J8LAD5</accession>
<dbReference type="Proteomes" id="UP000593572">
    <property type="component" value="Unassembled WGS sequence"/>
</dbReference>
<name>A0A7J8LAD5_9ROSI</name>
<dbReference type="InterPro" id="IPR056179">
    <property type="entry name" value="DHQS_C"/>
</dbReference>
<keyword evidence="2" id="KW-0057">Aromatic amino acid biosynthesis</keyword>
<dbReference type="InterPro" id="IPR030960">
    <property type="entry name" value="DHQS/DOIS_N"/>
</dbReference>
<protein>
    <recommendedName>
        <fullName evidence="7">3-dehydroquinate synthase</fullName>
    </recommendedName>
</protein>
<keyword evidence="1" id="KW-0028">Amino-acid biosynthesis</keyword>
<evidence type="ECO:0000259" key="4">
    <source>
        <dbReference type="Pfam" id="PF26558"/>
    </source>
</evidence>